<organism evidence="1">
    <name type="scientific">Tanacetum cinerariifolium</name>
    <name type="common">Dalmatian daisy</name>
    <name type="synonym">Chrysanthemum cinerariifolium</name>
    <dbReference type="NCBI Taxonomy" id="118510"/>
    <lineage>
        <taxon>Eukaryota</taxon>
        <taxon>Viridiplantae</taxon>
        <taxon>Streptophyta</taxon>
        <taxon>Embryophyta</taxon>
        <taxon>Tracheophyta</taxon>
        <taxon>Spermatophyta</taxon>
        <taxon>Magnoliopsida</taxon>
        <taxon>eudicotyledons</taxon>
        <taxon>Gunneridae</taxon>
        <taxon>Pentapetalae</taxon>
        <taxon>asterids</taxon>
        <taxon>campanulids</taxon>
        <taxon>Asterales</taxon>
        <taxon>Asteraceae</taxon>
        <taxon>Asteroideae</taxon>
        <taxon>Anthemideae</taxon>
        <taxon>Anthemidinae</taxon>
        <taxon>Tanacetum</taxon>
    </lineage>
</organism>
<reference evidence="1" key="1">
    <citation type="journal article" date="2019" name="Sci. Rep.">
        <title>Draft genome of Tanacetum cinerariifolium, the natural source of mosquito coil.</title>
        <authorList>
            <person name="Yamashiro T."/>
            <person name="Shiraishi A."/>
            <person name="Satake H."/>
            <person name="Nakayama K."/>
        </authorList>
    </citation>
    <scope>NUCLEOTIDE SEQUENCE</scope>
</reference>
<dbReference type="EMBL" id="BKCJ010587445">
    <property type="protein sequence ID" value="GFB25994.1"/>
    <property type="molecule type" value="Genomic_DNA"/>
</dbReference>
<name>A0A699L548_TANCI</name>
<proteinExistence type="predicted"/>
<accession>A0A699L548</accession>
<sequence length="210" mass="23538">MFNTKDRSLLLPDGSRCVVTPQDFTSIMGVEDGDEVVVMPKTSVLKPPSEQTSIFLVKYGNQWWASNKNVLEELTTSKDKDTVKRAFALYALRSIVCPPVGNSLCGNYLKHVDDVNGLKKKKWATHALNNLVHGINTYKNGRGTTRKNLSGCTIFLLLYARKKISEMIPQEIPEPTRTKMIDKKLDELLKTRNKASILKMPRTRSKAAAG</sequence>
<dbReference type="AlphaFoldDB" id="A0A699L548"/>
<comment type="caution">
    <text evidence="1">The sequence shown here is derived from an EMBL/GenBank/DDBJ whole genome shotgun (WGS) entry which is preliminary data.</text>
</comment>
<evidence type="ECO:0000313" key="1">
    <source>
        <dbReference type="EMBL" id="GFB25994.1"/>
    </source>
</evidence>
<gene>
    <name evidence="1" type="ORF">Tci_697965</name>
</gene>
<protein>
    <submittedName>
        <fullName evidence="1">Uncharacterized protein</fullName>
    </submittedName>
</protein>